<dbReference type="EMBL" id="CP003879">
    <property type="protein sequence ID" value="AFU69150.1"/>
    <property type="molecule type" value="Genomic_DNA"/>
</dbReference>
<dbReference type="RefSeq" id="WP_015024722.1">
    <property type="nucleotide sequence ID" value="NC_018721.1"/>
</dbReference>
<reference evidence="1" key="2">
    <citation type="submission" date="2012-09" db="EMBL/GenBank/DDBJ databases">
        <title>The complete sequence of Psychroflexus torquis an extreme psychrophile from sea-ice that is stimulated by light.</title>
        <authorList>
            <person name="Feng S."/>
            <person name="Powell S.M."/>
            <person name="Bowman J.P."/>
        </authorList>
    </citation>
    <scope>NUCLEOTIDE SEQUENCE [LARGE SCALE GENOMIC DNA]</scope>
    <source>
        <strain evidence="1">ATCC 700755</strain>
    </source>
</reference>
<organism evidence="1 2">
    <name type="scientific">Psychroflexus torquis (strain ATCC 700755 / CIP 106069 / ACAM 623)</name>
    <dbReference type="NCBI Taxonomy" id="313595"/>
    <lineage>
        <taxon>Bacteria</taxon>
        <taxon>Pseudomonadati</taxon>
        <taxon>Bacteroidota</taxon>
        <taxon>Flavobacteriia</taxon>
        <taxon>Flavobacteriales</taxon>
        <taxon>Flavobacteriaceae</taxon>
        <taxon>Psychroflexus</taxon>
    </lineage>
</organism>
<evidence type="ECO:0000313" key="2">
    <source>
        <dbReference type="Proteomes" id="UP000008514"/>
    </source>
</evidence>
<evidence type="ECO:0000313" key="1">
    <source>
        <dbReference type="EMBL" id="AFU69150.1"/>
    </source>
</evidence>
<dbReference type="Proteomes" id="UP000008514">
    <property type="component" value="Chromosome"/>
</dbReference>
<gene>
    <name evidence="1" type="ordered locus">P700755_002373</name>
</gene>
<protein>
    <submittedName>
        <fullName evidence="1">Uncharacterized protein</fullName>
    </submittedName>
</protein>
<proteinExistence type="predicted"/>
<keyword evidence="2" id="KW-1185">Reference proteome</keyword>
<dbReference type="AlphaFoldDB" id="K4IUK6"/>
<dbReference type="KEGG" id="ptq:P700755_002373"/>
<dbReference type="HOGENOM" id="CLU_1276743_0_0_10"/>
<sequence>MKTVKNVLPEFLTKNYLYSYPGLREEYRKTNVEKMQQTVEYFFISLGFKLKKANEFEVKGNRHYKSEKIEFKFSYYEMERSVHKYFSVTRNGRRSNRTIIEKIAQTLNIEAYKIIEKDIDCIVKKDGRINCEIRHDTIIVESSMRNDLGRPYAAVVENKGEVIDWLVEIEIETGNDFKTHTYAISQSLINKRIVVTDYIKNVPIKKYVNIRREDFC</sequence>
<name>K4IUK6_PSYTT</name>
<accession>K4IUK6</accession>
<reference evidence="1" key="1">
    <citation type="submission" date="2006-03" db="EMBL/GenBank/DDBJ databases">
        <authorList>
            <person name="Bowman J."/>
            <person name="Ferriera S."/>
            <person name="Johnson J."/>
            <person name="Kravitz S."/>
            <person name="Halpern A."/>
            <person name="Remington K."/>
            <person name="Beeson K."/>
            <person name="Tran B."/>
            <person name="Rogers Y.-H."/>
            <person name="Friedman R."/>
            <person name="Venter J.C."/>
        </authorList>
    </citation>
    <scope>NUCLEOTIDE SEQUENCE [LARGE SCALE GENOMIC DNA]</scope>
    <source>
        <strain evidence="1">ATCC 700755</strain>
    </source>
</reference>